<dbReference type="Proteomes" id="UP000053240">
    <property type="component" value="Unassembled WGS sequence"/>
</dbReference>
<dbReference type="EMBL" id="KQ460855">
    <property type="protein sequence ID" value="KPJ11853.1"/>
    <property type="molecule type" value="Genomic_DNA"/>
</dbReference>
<gene>
    <name evidence="1" type="ORF">RR48_09790</name>
</gene>
<dbReference type="AlphaFoldDB" id="A0A194R239"/>
<organism evidence="1 2">
    <name type="scientific">Papilio machaon</name>
    <name type="common">Old World swallowtail butterfly</name>
    <dbReference type="NCBI Taxonomy" id="76193"/>
    <lineage>
        <taxon>Eukaryota</taxon>
        <taxon>Metazoa</taxon>
        <taxon>Ecdysozoa</taxon>
        <taxon>Arthropoda</taxon>
        <taxon>Hexapoda</taxon>
        <taxon>Insecta</taxon>
        <taxon>Pterygota</taxon>
        <taxon>Neoptera</taxon>
        <taxon>Endopterygota</taxon>
        <taxon>Lepidoptera</taxon>
        <taxon>Glossata</taxon>
        <taxon>Ditrysia</taxon>
        <taxon>Papilionoidea</taxon>
        <taxon>Papilionidae</taxon>
        <taxon>Papilioninae</taxon>
        <taxon>Papilio</taxon>
    </lineage>
</organism>
<evidence type="ECO:0000313" key="1">
    <source>
        <dbReference type="EMBL" id="KPJ11853.1"/>
    </source>
</evidence>
<evidence type="ECO:0000313" key="2">
    <source>
        <dbReference type="Proteomes" id="UP000053240"/>
    </source>
</evidence>
<dbReference type="InParanoid" id="A0A194R239"/>
<sequence length="67" mass="6770">MCAFATACARRNPESFVMNNGGGAAVAQSDAAHMHALPARVISLAQAPAAADTQNGMMRRAAAAVAK</sequence>
<keyword evidence="2" id="KW-1185">Reference proteome</keyword>
<protein>
    <submittedName>
        <fullName evidence="1">Uncharacterized protein</fullName>
    </submittedName>
</protein>
<reference evidence="1 2" key="1">
    <citation type="journal article" date="2015" name="Nat. Commun.">
        <title>Outbred genome sequencing and CRISPR/Cas9 gene editing in butterflies.</title>
        <authorList>
            <person name="Li X."/>
            <person name="Fan D."/>
            <person name="Zhang W."/>
            <person name="Liu G."/>
            <person name="Zhang L."/>
            <person name="Zhao L."/>
            <person name="Fang X."/>
            <person name="Chen L."/>
            <person name="Dong Y."/>
            <person name="Chen Y."/>
            <person name="Ding Y."/>
            <person name="Zhao R."/>
            <person name="Feng M."/>
            <person name="Zhu Y."/>
            <person name="Feng Y."/>
            <person name="Jiang X."/>
            <person name="Zhu D."/>
            <person name="Xiang H."/>
            <person name="Feng X."/>
            <person name="Li S."/>
            <person name="Wang J."/>
            <person name="Zhang G."/>
            <person name="Kronforst M.R."/>
            <person name="Wang W."/>
        </authorList>
    </citation>
    <scope>NUCLEOTIDE SEQUENCE [LARGE SCALE GENOMIC DNA]</scope>
    <source>
        <strain evidence="1">Ya'a_city_454_Pm</strain>
        <tissue evidence="1">Whole body</tissue>
    </source>
</reference>
<name>A0A194R239_PAPMA</name>
<proteinExistence type="predicted"/>
<accession>A0A194R239</accession>